<dbReference type="RefSeq" id="WP_068990918.1">
    <property type="nucleotide sequence ID" value="NZ_BMJN01000028.1"/>
</dbReference>
<dbReference type="Gene3D" id="3.40.1190.20">
    <property type="match status" value="1"/>
</dbReference>
<evidence type="ECO:0000256" key="13">
    <source>
        <dbReference type="ARBA" id="ARBA00049293"/>
    </source>
</evidence>
<evidence type="ECO:0000256" key="2">
    <source>
        <dbReference type="ARBA" id="ARBA00012104"/>
    </source>
</evidence>
<dbReference type="InterPro" id="IPR029056">
    <property type="entry name" value="Ribokinase-like"/>
</dbReference>
<keyword evidence="6 15" id="KW-0418">Kinase</keyword>
<evidence type="ECO:0000259" key="14">
    <source>
        <dbReference type="Pfam" id="PF08543"/>
    </source>
</evidence>
<dbReference type="GO" id="GO:0008478">
    <property type="term" value="F:pyridoxal kinase activity"/>
    <property type="evidence" value="ECO:0007669"/>
    <property type="project" value="UniProtKB-EC"/>
</dbReference>
<accession>A0A917EFX1</accession>
<dbReference type="OrthoDB" id="9810880at2"/>
<evidence type="ECO:0000313" key="16">
    <source>
        <dbReference type="Proteomes" id="UP000660801"/>
    </source>
</evidence>
<dbReference type="Proteomes" id="UP000660801">
    <property type="component" value="Unassembled WGS sequence"/>
</dbReference>
<evidence type="ECO:0000256" key="5">
    <source>
        <dbReference type="ARBA" id="ARBA00022741"/>
    </source>
</evidence>
<evidence type="ECO:0000256" key="4">
    <source>
        <dbReference type="ARBA" id="ARBA00022723"/>
    </source>
</evidence>
<dbReference type="AlphaFoldDB" id="A0A917EFX1"/>
<evidence type="ECO:0000313" key="15">
    <source>
        <dbReference type="EMBL" id="GGE34859.1"/>
    </source>
</evidence>
<dbReference type="GO" id="GO:0008902">
    <property type="term" value="F:hydroxymethylpyrimidine kinase activity"/>
    <property type="evidence" value="ECO:0007669"/>
    <property type="project" value="TreeGrafter"/>
</dbReference>
<dbReference type="SUPFAM" id="SSF53613">
    <property type="entry name" value="Ribokinase-like"/>
    <property type="match status" value="1"/>
</dbReference>
<dbReference type="CDD" id="cd01169">
    <property type="entry name" value="HMPP_kinase"/>
    <property type="match status" value="1"/>
</dbReference>
<keyword evidence="5" id="KW-0547">Nucleotide-binding</keyword>
<evidence type="ECO:0000256" key="10">
    <source>
        <dbReference type="ARBA" id="ARBA00042348"/>
    </source>
</evidence>
<evidence type="ECO:0000256" key="6">
    <source>
        <dbReference type="ARBA" id="ARBA00022777"/>
    </source>
</evidence>
<keyword evidence="3" id="KW-0808">Transferase</keyword>
<feature type="domain" description="Pyridoxamine kinase/Phosphomethylpyrimidine kinase" evidence="14">
    <location>
        <begin position="13"/>
        <end position="247"/>
    </location>
</feature>
<dbReference type="NCBIfam" id="NF009078">
    <property type="entry name" value="PRK12413.1"/>
    <property type="match status" value="1"/>
</dbReference>
<dbReference type="EC" id="2.7.1.35" evidence="2"/>
<organism evidence="15 16">
    <name type="scientific">Streptococcus himalayensis</name>
    <dbReference type="NCBI Taxonomy" id="1888195"/>
    <lineage>
        <taxon>Bacteria</taxon>
        <taxon>Bacillati</taxon>
        <taxon>Bacillota</taxon>
        <taxon>Bacilli</taxon>
        <taxon>Lactobacillales</taxon>
        <taxon>Streptococcaceae</taxon>
        <taxon>Streptococcus</taxon>
    </lineage>
</organism>
<evidence type="ECO:0000256" key="11">
    <source>
        <dbReference type="ARBA" id="ARBA00042396"/>
    </source>
</evidence>
<sequence length="253" mass="27558">MKNELVLAISGNDIYSGGGLYADLITYAAHGQHGFVAVTCLTAMTEQGFEVFATDTEVFRHQLNSLVHVPFSAVKIGLLPNVEIAGLTLDFIQQHATIPVILDPVLVCKETHDVEVTALREELFKLFPYATILTPNLAEAQLLTQKEIKTLKDMEIAAKELHRLGAKAVVIKGGTRFSESEAIDLFYDGQNLELLRQPLLEGNNTGAGCTFASAIASLIVNGESVSKAVAGAKEFVYRSIQKSDKYGVIQYEK</sequence>
<dbReference type="GO" id="GO:0008972">
    <property type="term" value="F:phosphomethylpyrimidine kinase activity"/>
    <property type="evidence" value="ECO:0007669"/>
    <property type="project" value="InterPro"/>
</dbReference>
<evidence type="ECO:0000256" key="8">
    <source>
        <dbReference type="ARBA" id="ARBA00022842"/>
    </source>
</evidence>
<protein>
    <recommendedName>
        <fullName evidence="2">pyridoxal kinase</fullName>
        <ecNumber evidence="2">2.7.1.35</ecNumber>
    </recommendedName>
    <alternativeName>
        <fullName evidence="10">PN/PL/PM kinase</fullName>
    </alternativeName>
    <alternativeName>
        <fullName evidence="11">Pyridoxal kinase</fullName>
    </alternativeName>
    <alternativeName>
        <fullName evidence="9">Pyridoxamine kinase</fullName>
    </alternativeName>
    <alternativeName>
        <fullName evidence="12">Vitamin B6 kinase</fullName>
    </alternativeName>
</protein>
<dbReference type="PANTHER" id="PTHR20858:SF19">
    <property type="entry name" value="PYRIDOXINE KINASE"/>
    <property type="match status" value="1"/>
</dbReference>
<comment type="caution">
    <text evidence="15">The sequence shown here is derived from an EMBL/GenBank/DDBJ whole genome shotgun (WGS) entry which is preliminary data.</text>
</comment>
<keyword evidence="7" id="KW-0067">ATP-binding</keyword>
<comment type="similarity">
    <text evidence="1">Belongs to the ThiD family.</text>
</comment>
<dbReference type="EMBL" id="BMJN01000028">
    <property type="protein sequence ID" value="GGE34859.1"/>
    <property type="molecule type" value="Genomic_DNA"/>
</dbReference>
<dbReference type="GO" id="GO:0005829">
    <property type="term" value="C:cytosol"/>
    <property type="evidence" value="ECO:0007669"/>
    <property type="project" value="TreeGrafter"/>
</dbReference>
<dbReference type="PANTHER" id="PTHR20858">
    <property type="entry name" value="PHOSPHOMETHYLPYRIMIDINE KINASE"/>
    <property type="match status" value="1"/>
</dbReference>
<keyword evidence="8" id="KW-0460">Magnesium</keyword>
<evidence type="ECO:0000256" key="9">
    <source>
        <dbReference type="ARBA" id="ARBA00042307"/>
    </source>
</evidence>
<evidence type="ECO:0000256" key="1">
    <source>
        <dbReference type="ARBA" id="ARBA00009879"/>
    </source>
</evidence>
<dbReference type="InterPro" id="IPR013749">
    <property type="entry name" value="PM/HMP-P_kinase-1"/>
</dbReference>
<evidence type="ECO:0000256" key="12">
    <source>
        <dbReference type="ARBA" id="ARBA00042531"/>
    </source>
</evidence>
<evidence type="ECO:0000256" key="7">
    <source>
        <dbReference type="ARBA" id="ARBA00022840"/>
    </source>
</evidence>
<dbReference type="GO" id="GO:0046872">
    <property type="term" value="F:metal ion binding"/>
    <property type="evidence" value="ECO:0007669"/>
    <property type="project" value="UniProtKB-KW"/>
</dbReference>
<keyword evidence="4" id="KW-0479">Metal-binding</keyword>
<dbReference type="GO" id="GO:0009228">
    <property type="term" value="P:thiamine biosynthetic process"/>
    <property type="evidence" value="ECO:0007669"/>
    <property type="project" value="InterPro"/>
</dbReference>
<evidence type="ECO:0000256" key="3">
    <source>
        <dbReference type="ARBA" id="ARBA00022679"/>
    </source>
</evidence>
<keyword evidence="16" id="KW-1185">Reference proteome</keyword>
<dbReference type="Pfam" id="PF08543">
    <property type="entry name" value="Phos_pyr_kin"/>
    <property type="match status" value="1"/>
</dbReference>
<gene>
    <name evidence="15" type="primary">thiD</name>
    <name evidence="15" type="ORF">GCM10011510_15310</name>
</gene>
<dbReference type="InterPro" id="IPR004399">
    <property type="entry name" value="HMP/HMP-P_kinase_dom"/>
</dbReference>
<dbReference type="GO" id="GO:0005524">
    <property type="term" value="F:ATP binding"/>
    <property type="evidence" value="ECO:0007669"/>
    <property type="project" value="UniProtKB-KW"/>
</dbReference>
<reference evidence="15" key="2">
    <citation type="submission" date="2020-09" db="EMBL/GenBank/DDBJ databases">
        <authorList>
            <person name="Sun Q."/>
            <person name="Zhou Y."/>
        </authorList>
    </citation>
    <scope>NUCLEOTIDE SEQUENCE</scope>
    <source>
        <strain evidence="15">CGMCC 1.15533</strain>
    </source>
</reference>
<reference evidence="15" key="1">
    <citation type="journal article" date="2014" name="Int. J. Syst. Evol. Microbiol.">
        <title>Complete genome sequence of Corynebacterium casei LMG S-19264T (=DSM 44701T), isolated from a smear-ripened cheese.</title>
        <authorList>
            <consortium name="US DOE Joint Genome Institute (JGI-PGF)"/>
            <person name="Walter F."/>
            <person name="Albersmeier A."/>
            <person name="Kalinowski J."/>
            <person name="Ruckert C."/>
        </authorList>
    </citation>
    <scope>NUCLEOTIDE SEQUENCE</scope>
    <source>
        <strain evidence="15">CGMCC 1.15533</strain>
    </source>
</reference>
<name>A0A917EFX1_9STRE</name>
<comment type="catalytic activity">
    <reaction evidence="13">
        <text>pyridoxal + ATP = pyridoxal 5'-phosphate + ADP + H(+)</text>
        <dbReference type="Rhea" id="RHEA:10224"/>
        <dbReference type="ChEBI" id="CHEBI:15378"/>
        <dbReference type="ChEBI" id="CHEBI:17310"/>
        <dbReference type="ChEBI" id="CHEBI:30616"/>
        <dbReference type="ChEBI" id="CHEBI:456216"/>
        <dbReference type="ChEBI" id="CHEBI:597326"/>
        <dbReference type="EC" id="2.7.1.35"/>
    </reaction>
</comment>
<proteinExistence type="inferred from homology"/>